<dbReference type="HOGENOM" id="CLU_1122948_0_0_7"/>
<sequence length="247" mass="27818">MINTNTAQLLFSFTIFIISYFFTVNLNGIVQAFVANKLGDSTAKDTGYMKFDPLLYLSSLNFIFMLIFGIALPTSIPINLSSKIGTKYKLFIFYATPFISSILFSAIALSLSTLLYGAYLSELFLVKILTSQDISLRWAHHAMNGGSSFNIVCLFLLTSFICFNVFIAFYSFIVNIFKYIFALKDTNSRFGQVSNYSEYQDLLMIFAPLLLMILFGSALRVFILQIIILCSYKLSSIIVLIRSLLGV</sequence>
<feature type="transmembrane region" description="Helical" evidence="1">
    <location>
        <begin position="54"/>
        <end position="78"/>
    </location>
</feature>
<dbReference type="Proteomes" id="UP000018769">
    <property type="component" value="Chromosome I"/>
</dbReference>
<name>V6DH01_9BACT</name>
<proteinExistence type="predicted"/>
<reference evidence="2 3" key="1">
    <citation type="journal article" date="2015" name="Biol. Direct">
        <title>Babela massiliensis, a representative of a widespread bacterial phylum with unusual adaptations to parasitism in amoebae.</title>
        <authorList>
            <person name="Pagnier I."/>
            <person name="Yutin N."/>
            <person name="Croce O."/>
            <person name="Makarova K.S."/>
            <person name="Wolf Y.I."/>
            <person name="Benamar S."/>
            <person name="Raoult D."/>
            <person name="Koonin E.V."/>
            <person name="La Scola B."/>
        </authorList>
    </citation>
    <scope>NUCLEOTIDE SEQUENCE [LARGE SCALE GENOMIC DNA]</scope>
    <source>
        <strain evidence="3">BABL1</strain>
    </source>
</reference>
<evidence type="ECO:0000313" key="2">
    <source>
        <dbReference type="EMBL" id="CDK30840.1"/>
    </source>
</evidence>
<feature type="transmembrane region" description="Helical" evidence="1">
    <location>
        <begin position="90"/>
        <end position="119"/>
    </location>
</feature>
<dbReference type="RefSeq" id="WP_023792601.1">
    <property type="nucleotide sequence ID" value="NC_023003.1"/>
</dbReference>
<feature type="transmembrane region" description="Helical" evidence="1">
    <location>
        <begin position="148"/>
        <end position="181"/>
    </location>
</feature>
<gene>
    <name evidence="2" type="ORF">BABL1_gene_174</name>
</gene>
<keyword evidence="1" id="KW-1133">Transmembrane helix</keyword>
<dbReference type="KEGG" id="dpb:BABL1_gene_174"/>
<keyword evidence="3" id="KW-1185">Reference proteome</keyword>
<feature type="transmembrane region" description="Helical" evidence="1">
    <location>
        <begin position="9"/>
        <end position="34"/>
    </location>
</feature>
<keyword evidence="1" id="KW-0472">Membrane</keyword>
<dbReference type="OrthoDB" id="9800627at2"/>
<dbReference type="STRING" id="673862.BABL1_gene_174"/>
<dbReference type="AlphaFoldDB" id="V6DH01"/>
<evidence type="ECO:0000313" key="3">
    <source>
        <dbReference type="Proteomes" id="UP000018769"/>
    </source>
</evidence>
<accession>V6DH01</accession>
<keyword evidence="1" id="KW-0812">Transmembrane</keyword>
<organism evidence="2 3">
    <name type="scientific">Candidatus Babela massiliensis</name>
    <dbReference type="NCBI Taxonomy" id="673862"/>
    <lineage>
        <taxon>Bacteria</taxon>
        <taxon>Candidatus Babelota</taxon>
        <taxon>Candidatus Babeliae</taxon>
        <taxon>Candidatus Babeliales</taxon>
        <taxon>Candidatus Babeliaceae</taxon>
        <taxon>Candidatus Babela</taxon>
    </lineage>
</organism>
<feature type="transmembrane region" description="Helical" evidence="1">
    <location>
        <begin position="202"/>
        <end position="220"/>
    </location>
</feature>
<dbReference type="EMBL" id="HG793133">
    <property type="protein sequence ID" value="CDK30840.1"/>
    <property type="molecule type" value="Genomic_DNA"/>
</dbReference>
<protein>
    <submittedName>
        <fullName evidence="2">M50 family peptidase inactivated</fullName>
    </submittedName>
</protein>
<evidence type="ECO:0000256" key="1">
    <source>
        <dbReference type="SAM" id="Phobius"/>
    </source>
</evidence>